<comment type="caution">
    <text evidence="2">The sequence shown here is derived from an EMBL/GenBank/DDBJ whole genome shotgun (WGS) entry which is preliminary data.</text>
</comment>
<feature type="region of interest" description="Disordered" evidence="1">
    <location>
        <begin position="29"/>
        <end position="75"/>
    </location>
</feature>
<dbReference type="Proteomes" id="UP001472677">
    <property type="component" value="Unassembled WGS sequence"/>
</dbReference>
<evidence type="ECO:0000313" key="2">
    <source>
        <dbReference type="EMBL" id="KAK8556438.1"/>
    </source>
</evidence>
<evidence type="ECO:0000256" key="1">
    <source>
        <dbReference type="SAM" id="MobiDB-lite"/>
    </source>
</evidence>
<dbReference type="EMBL" id="JBBPBM010000017">
    <property type="protein sequence ID" value="KAK8556438.1"/>
    <property type="molecule type" value="Genomic_DNA"/>
</dbReference>
<gene>
    <name evidence="2" type="ORF">V6N12_002840</name>
</gene>
<evidence type="ECO:0000313" key="3">
    <source>
        <dbReference type="Proteomes" id="UP001472677"/>
    </source>
</evidence>
<feature type="compositionally biased region" description="Low complexity" evidence="1">
    <location>
        <begin position="44"/>
        <end position="60"/>
    </location>
</feature>
<protein>
    <submittedName>
        <fullName evidence="2">Uncharacterized protein</fullName>
    </submittedName>
</protein>
<name>A0ABR2EAL8_9ROSI</name>
<sequence>METLKQTLICPCLSPCAVESRPLDRNAIQRSKEGSDDPWIAPTRSPAGRSPFPRAAPRFPVLHTRPKAHQTLPRGTILALHPEMLIQRPWSTGTTLRPPAALTALLRRSPQPRSDQFCRSKSQKAPKWLDMEINQEKTFDFLGNGTPAINQSRKSL</sequence>
<accession>A0ABR2EAL8</accession>
<organism evidence="2 3">
    <name type="scientific">Hibiscus sabdariffa</name>
    <name type="common">roselle</name>
    <dbReference type="NCBI Taxonomy" id="183260"/>
    <lineage>
        <taxon>Eukaryota</taxon>
        <taxon>Viridiplantae</taxon>
        <taxon>Streptophyta</taxon>
        <taxon>Embryophyta</taxon>
        <taxon>Tracheophyta</taxon>
        <taxon>Spermatophyta</taxon>
        <taxon>Magnoliopsida</taxon>
        <taxon>eudicotyledons</taxon>
        <taxon>Gunneridae</taxon>
        <taxon>Pentapetalae</taxon>
        <taxon>rosids</taxon>
        <taxon>malvids</taxon>
        <taxon>Malvales</taxon>
        <taxon>Malvaceae</taxon>
        <taxon>Malvoideae</taxon>
        <taxon>Hibiscus</taxon>
    </lineage>
</organism>
<keyword evidence="3" id="KW-1185">Reference proteome</keyword>
<reference evidence="2 3" key="1">
    <citation type="journal article" date="2024" name="G3 (Bethesda)">
        <title>Genome assembly of Hibiscus sabdariffa L. provides insights into metabolisms of medicinal natural products.</title>
        <authorList>
            <person name="Kim T."/>
        </authorList>
    </citation>
    <scope>NUCLEOTIDE SEQUENCE [LARGE SCALE GENOMIC DNA]</scope>
    <source>
        <strain evidence="2">TK-2024</strain>
        <tissue evidence="2">Old leaves</tissue>
    </source>
</reference>
<proteinExistence type="predicted"/>